<dbReference type="InterPro" id="IPR036322">
    <property type="entry name" value="WD40_repeat_dom_sf"/>
</dbReference>
<dbReference type="InterPro" id="IPR050865">
    <property type="entry name" value="BEACH_Domain"/>
</dbReference>
<name>A0A0A9DBP3_ARUDO</name>
<dbReference type="PROSITE" id="PS50082">
    <property type="entry name" value="WD_REPEATS_2"/>
    <property type="match status" value="1"/>
</dbReference>
<dbReference type="SMART" id="SM00320">
    <property type="entry name" value="WD40"/>
    <property type="match status" value="1"/>
</dbReference>
<organism evidence="3">
    <name type="scientific">Arundo donax</name>
    <name type="common">Giant reed</name>
    <name type="synonym">Donax arundinaceus</name>
    <dbReference type="NCBI Taxonomy" id="35708"/>
    <lineage>
        <taxon>Eukaryota</taxon>
        <taxon>Viridiplantae</taxon>
        <taxon>Streptophyta</taxon>
        <taxon>Embryophyta</taxon>
        <taxon>Tracheophyta</taxon>
        <taxon>Spermatophyta</taxon>
        <taxon>Magnoliopsida</taxon>
        <taxon>Liliopsida</taxon>
        <taxon>Poales</taxon>
        <taxon>Poaceae</taxon>
        <taxon>PACMAD clade</taxon>
        <taxon>Arundinoideae</taxon>
        <taxon>Arundineae</taxon>
        <taxon>Arundo</taxon>
    </lineage>
</organism>
<reference evidence="3" key="2">
    <citation type="journal article" date="2015" name="Data Brief">
        <title>Shoot transcriptome of the giant reed, Arundo donax.</title>
        <authorList>
            <person name="Barrero R.A."/>
            <person name="Guerrero F.D."/>
            <person name="Moolhuijzen P."/>
            <person name="Goolsby J.A."/>
            <person name="Tidwell J."/>
            <person name="Bellgard S.E."/>
            <person name="Bellgard M.I."/>
        </authorList>
    </citation>
    <scope>NUCLEOTIDE SEQUENCE</scope>
    <source>
        <tissue evidence="3">Shoot tissue taken approximately 20 cm above the soil surface</tissue>
    </source>
</reference>
<reference evidence="3" key="1">
    <citation type="submission" date="2014-09" db="EMBL/GenBank/DDBJ databases">
        <authorList>
            <person name="Magalhaes I.L.F."/>
            <person name="Oliveira U."/>
            <person name="Santos F.R."/>
            <person name="Vidigal T.H.D.A."/>
            <person name="Brescovit A.D."/>
            <person name="Santos A.J."/>
        </authorList>
    </citation>
    <scope>NUCLEOTIDE SEQUENCE</scope>
    <source>
        <tissue evidence="3">Shoot tissue taken approximately 20 cm above the soil surface</tissue>
    </source>
</reference>
<dbReference type="InterPro" id="IPR001680">
    <property type="entry name" value="WD40_rpt"/>
</dbReference>
<evidence type="ECO:0000313" key="3">
    <source>
        <dbReference type="EMBL" id="JAD81152.1"/>
    </source>
</evidence>
<dbReference type="PANTHER" id="PTHR13743:SF157">
    <property type="entry name" value="BEACH DOMAIN-CONTAINING PROTEIN C2"/>
    <property type="match status" value="1"/>
</dbReference>
<dbReference type="Pfam" id="PF00400">
    <property type="entry name" value="WD40"/>
    <property type="match status" value="1"/>
</dbReference>
<protein>
    <submittedName>
        <fullName evidence="3">Uncharacterized protein</fullName>
    </submittedName>
</protein>
<keyword evidence="1" id="KW-0853">WD repeat</keyword>
<dbReference type="PANTHER" id="PTHR13743">
    <property type="entry name" value="BEIGE/BEACH-RELATED"/>
    <property type="match status" value="1"/>
</dbReference>
<feature type="region of interest" description="Disordered" evidence="2">
    <location>
        <begin position="102"/>
        <end position="127"/>
    </location>
</feature>
<accession>A0A0A9DBP3</accession>
<dbReference type="SUPFAM" id="SSF50978">
    <property type="entry name" value="WD40 repeat-like"/>
    <property type="match status" value="1"/>
</dbReference>
<dbReference type="InterPro" id="IPR015943">
    <property type="entry name" value="WD40/YVTN_repeat-like_dom_sf"/>
</dbReference>
<evidence type="ECO:0000256" key="2">
    <source>
        <dbReference type="SAM" id="MobiDB-lite"/>
    </source>
</evidence>
<feature type="repeat" description="WD" evidence="1">
    <location>
        <begin position="65"/>
        <end position="106"/>
    </location>
</feature>
<sequence length="127" mass="13414">MRIFKGSASSAEDYEFPRAIAFAASAIRSSAVAAATYDKEIITGGHADGSLKLISPDGAKTIETASVHLAPVTCLVLSPDSNYLVTGSRDTTVILWRIHRTGASHKKSAPDPPPTTPTTPQSSIEQY</sequence>
<dbReference type="EMBL" id="GBRH01216743">
    <property type="protein sequence ID" value="JAD81152.1"/>
    <property type="molecule type" value="Transcribed_RNA"/>
</dbReference>
<proteinExistence type="predicted"/>
<dbReference type="PROSITE" id="PS50294">
    <property type="entry name" value="WD_REPEATS_REGION"/>
    <property type="match status" value="1"/>
</dbReference>
<dbReference type="AlphaFoldDB" id="A0A0A9DBP3"/>
<dbReference type="Gene3D" id="2.130.10.10">
    <property type="entry name" value="YVTN repeat-like/Quinoprotein amine dehydrogenase"/>
    <property type="match status" value="1"/>
</dbReference>
<evidence type="ECO:0000256" key="1">
    <source>
        <dbReference type="PROSITE-ProRule" id="PRU00221"/>
    </source>
</evidence>